<dbReference type="PANTHER" id="PTHR46481">
    <property type="entry name" value="ZINC FINGER BED DOMAIN-CONTAINING PROTEIN 4"/>
    <property type="match status" value="1"/>
</dbReference>
<protein>
    <submittedName>
        <fullName evidence="7">Uncharacterized protein</fullName>
    </submittedName>
</protein>
<keyword evidence="3" id="KW-0863">Zinc-finger</keyword>
<proteinExistence type="predicted"/>
<evidence type="ECO:0000256" key="4">
    <source>
        <dbReference type="ARBA" id="ARBA00022833"/>
    </source>
</evidence>
<dbReference type="PANTHER" id="PTHR46481:SF10">
    <property type="entry name" value="ZINC FINGER BED DOMAIN-CONTAINING PROTEIN 39"/>
    <property type="match status" value="1"/>
</dbReference>
<sequence>MSYLRTPSSSSRLSPEVSTPCPTPIFLSAFSRLSQLPTVAKQFEEAALQDLPVNPTIEDLPKIVWKNRRFVQEASLARKGAKGRKSWIRSHGMFFIELNSQDQPIGHVWCCSRCDTNGRPEFFSVQATSSAADHLRKSHRITPTSQSSPRDDDSATDLDSHAPPKRRQLDQSTIPKAKVKAIQELSVGFVIDSDVPFTIFEHKFLKELFYRFDHDLALQIPWSSSSMTRELQRIFESKIDVVRAELGTALTKIHVSFDLWTSPNRLSIMAVFAHFIDKVGCQQSRLLALRRQFGTHSGENLAHTLFGIVQQWGIGERVGTVMSDNLKANDTCLSSFFRQLDPSIKAADVKAHRMRCYGHILNLVARAFLFGKNAESFELESDINNMRGLAEQDLRHWRSKGPIEKLHNIVKFIRSSSQRSEYFKRIAHEEEYEGYRLSEEFNRRA</sequence>
<evidence type="ECO:0000313" key="7">
    <source>
        <dbReference type="EMBL" id="KJZ68417.1"/>
    </source>
</evidence>
<feature type="compositionally biased region" description="Basic and acidic residues" evidence="6">
    <location>
        <begin position="149"/>
        <end position="162"/>
    </location>
</feature>
<feature type="region of interest" description="Disordered" evidence="6">
    <location>
        <begin position="134"/>
        <end position="173"/>
    </location>
</feature>
<evidence type="ECO:0000256" key="3">
    <source>
        <dbReference type="ARBA" id="ARBA00022771"/>
    </source>
</evidence>
<dbReference type="SUPFAM" id="SSF53098">
    <property type="entry name" value="Ribonuclease H-like"/>
    <property type="match status" value="1"/>
</dbReference>
<gene>
    <name evidence="7" type="ORF">HIM_12194</name>
</gene>
<dbReference type="InterPro" id="IPR012337">
    <property type="entry name" value="RNaseH-like_sf"/>
</dbReference>
<dbReference type="EMBL" id="KQ030900">
    <property type="protein sequence ID" value="KJZ68417.1"/>
    <property type="molecule type" value="Genomic_DNA"/>
</dbReference>
<name>A0A0F7ZW62_9HYPO</name>
<organism evidence="7 8">
    <name type="scientific">Hirsutella minnesotensis 3608</name>
    <dbReference type="NCBI Taxonomy" id="1043627"/>
    <lineage>
        <taxon>Eukaryota</taxon>
        <taxon>Fungi</taxon>
        <taxon>Dikarya</taxon>
        <taxon>Ascomycota</taxon>
        <taxon>Pezizomycotina</taxon>
        <taxon>Sordariomycetes</taxon>
        <taxon>Hypocreomycetidae</taxon>
        <taxon>Hypocreales</taxon>
        <taxon>Ophiocordycipitaceae</taxon>
        <taxon>Hirsutella</taxon>
    </lineage>
</organism>
<dbReference type="InterPro" id="IPR052035">
    <property type="entry name" value="ZnF_BED_domain_contain"/>
</dbReference>
<evidence type="ECO:0000256" key="6">
    <source>
        <dbReference type="SAM" id="MobiDB-lite"/>
    </source>
</evidence>
<evidence type="ECO:0000256" key="2">
    <source>
        <dbReference type="ARBA" id="ARBA00022723"/>
    </source>
</evidence>
<comment type="subcellular location">
    <subcellularLocation>
        <location evidence="1">Nucleus</location>
    </subcellularLocation>
</comment>
<accession>A0A0F7ZW62</accession>
<evidence type="ECO:0000256" key="1">
    <source>
        <dbReference type="ARBA" id="ARBA00004123"/>
    </source>
</evidence>
<keyword evidence="4" id="KW-0862">Zinc</keyword>
<dbReference type="Proteomes" id="UP000054481">
    <property type="component" value="Unassembled WGS sequence"/>
</dbReference>
<dbReference type="OrthoDB" id="5062167at2759"/>
<dbReference type="GO" id="GO:0008270">
    <property type="term" value="F:zinc ion binding"/>
    <property type="evidence" value="ECO:0007669"/>
    <property type="project" value="UniProtKB-KW"/>
</dbReference>
<reference evidence="7 8" key="1">
    <citation type="journal article" date="2014" name="Genome Biol. Evol.">
        <title>Comparative genomics and transcriptomics analyses reveal divergent lifestyle features of nematode endoparasitic fungus Hirsutella minnesotensis.</title>
        <authorList>
            <person name="Lai Y."/>
            <person name="Liu K."/>
            <person name="Zhang X."/>
            <person name="Zhang X."/>
            <person name="Li K."/>
            <person name="Wang N."/>
            <person name="Shu C."/>
            <person name="Wu Y."/>
            <person name="Wang C."/>
            <person name="Bushley K.E."/>
            <person name="Xiang M."/>
            <person name="Liu X."/>
        </authorList>
    </citation>
    <scope>NUCLEOTIDE SEQUENCE [LARGE SCALE GENOMIC DNA]</scope>
    <source>
        <strain evidence="7 8">3608</strain>
    </source>
</reference>
<evidence type="ECO:0000313" key="8">
    <source>
        <dbReference type="Proteomes" id="UP000054481"/>
    </source>
</evidence>
<keyword evidence="5" id="KW-0539">Nucleus</keyword>
<evidence type="ECO:0000256" key="5">
    <source>
        <dbReference type="ARBA" id="ARBA00023242"/>
    </source>
</evidence>
<dbReference type="AlphaFoldDB" id="A0A0F7ZW62"/>
<keyword evidence="8" id="KW-1185">Reference proteome</keyword>
<dbReference type="GO" id="GO:0005634">
    <property type="term" value="C:nucleus"/>
    <property type="evidence" value="ECO:0007669"/>
    <property type="project" value="UniProtKB-SubCell"/>
</dbReference>
<keyword evidence="2" id="KW-0479">Metal-binding</keyword>